<name>A0A142JUM4_9BURK</name>
<evidence type="ECO:0000256" key="5">
    <source>
        <dbReference type="ARBA" id="ARBA00023136"/>
    </source>
</evidence>
<evidence type="ECO:0000256" key="1">
    <source>
        <dbReference type="ARBA" id="ARBA00004141"/>
    </source>
</evidence>
<dbReference type="EMBL" id="CP014845">
    <property type="protein sequence ID" value="AMR81786.1"/>
    <property type="molecule type" value="Genomic_DNA"/>
</dbReference>
<keyword evidence="9" id="KW-1185">Reference proteome</keyword>
<evidence type="ECO:0000256" key="6">
    <source>
        <dbReference type="SAM" id="Phobius"/>
    </source>
</evidence>
<evidence type="ECO:0000313" key="9">
    <source>
        <dbReference type="Proteomes" id="UP000075238"/>
    </source>
</evidence>
<feature type="domain" description="GtrA/DPMS transmembrane" evidence="7">
    <location>
        <begin position="21"/>
        <end position="136"/>
    </location>
</feature>
<reference evidence="8 9" key="1">
    <citation type="submission" date="2016-03" db="EMBL/GenBank/DDBJ databases">
        <title>Complete genome sequence of a novel chlorpyrifos degrading bacterium, Cupriavidus nantongensis sp. X1.</title>
        <authorList>
            <person name="Fang L."/>
        </authorList>
    </citation>
    <scope>NUCLEOTIDE SEQUENCE [LARGE SCALE GENOMIC DNA]</scope>
    <source>
        <strain evidence="8 9">X1</strain>
    </source>
</reference>
<dbReference type="PANTHER" id="PTHR38459">
    <property type="entry name" value="PROPHAGE BACTOPRENOL-LINKED GLUCOSE TRANSLOCASE HOMOLOG"/>
    <property type="match status" value="1"/>
</dbReference>
<dbReference type="RefSeq" id="WP_062803577.1">
    <property type="nucleotide sequence ID" value="NZ_CP014845.1"/>
</dbReference>
<keyword evidence="4 6" id="KW-1133">Transmembrane helix</keyword>
<dbReference type="GO" id="GO:0000271">
    <property type="term" value="P:polysaccharide biosynthetic process"/>
    <property type="evidence" value="ECO:0007669"/>
    <property type="project" value="InterPro"/>
</dbReference>
<feature type="transmembrane region" description="Helical" evidence="6">
    <location>
        <begin position="21"/>
        <end position="40"/>
    </location>
</feature>
<dbReference type="Pfam" id="PF04138">
    <property type="entry name" value="GtrA_DPMS_TM"/>
    <property type="match status" value="1"/>
</dbReference>
<dbReference type="Proteomes" id="UP000075238">
    <property type="component" value="Chromosome 2"/>
</dbReference>
<dbReference type="PANTHER" id="PTHR38459:SF1">
    <property type="entry name" value="PROPHAGE BACTOPRENOL-LINKED GLUCOSE TRANSLOCASE HOMOLOG"/>
    <property type="match status" value="1"/>
</dbReference>
<dbReference type="InterPro" id="IPR051401">
    <property type="entry name" value="GtrA_CellWall_Glycosyl"/>
</dbReference>
<feature type="transmembrane region" description="Helical" evidence="6">
    <location>
        <begin position="88"/>
        <end position="107"/>
    </location>
</feature>
<keyword evidence="3 6" id="KW-0812">Transmembrane</keyword>
<dbReference type="InterPro" id="IPR007267">
    <property type="entry name" value="GtrA_DPMS_TM"/>
</dbReference>
<dbReference type="KEGG" id="cnan:A2G96_28955"/>
<evidence type="ECO:0000259" key="7">
    <source>
        <dbReference type="Pfam" id="PF04138"/>
    </source>
</evidence>
<dbReference type="STRING" id="1796606.A2G96_28955"/>
<dbReference type="GO" id="GO:0005886">
    <property type="term" value="C:plasma membrane"/>
    <property type="evidence" value="ECO:0007669"/>
    <property type="project" value="TreeGrafter"/>
</dbReference>
<sequence>MTGQRGHGGTHAPPARAAFGRYVLTGCALLLADLALFLALTHAGIAPAAAQAASRGTGAIIGFVAHKCYSFRHGGVDARGLLSQGGGYGALTLGGVALSPIILALALRLCGERLLVAKLAAEVVMAGINFMAMRWLFRPRQRCAATP</sequence>
<proteinExistence type="inferred from homology"/>
<evidence type="ECO:0000256" key="2">
    <source>
        <dbReference type="ARBA" id="ARBA00009399"/>
    </source>
</evidence>
<comment type="subcellular location">
    <subcellularLocation>
        <location evidence="1">Membrane</location>
        <topology evidence="1">Multi-pass membrane protein</topology>
    </subcellularLocation>
</comment>
<accession>A0A142JUM4</accession>
<keyword evidence="5 6" id="KW-0472">Membrane</keyword>
<dbReference type="AlphaFoldDB" id="A0A142JUM4"/>
<comment type="similarity">
    <text evidence="2">Belongs to the GtrA family.</text>
</comment>
<evidence type="ECO:0000256" key="4">
    <source>
        <dbReference type="ARBA" id="ARBA00022989"/>
    </source>
</evidence>
<evidence type="ECO:0000313" key="8">
    <source>
        <dbReference type="EMBL" id="AMR81786.1"/>
    </source>
</evidence>
<gene>
    <name evidence="8" type="ORF">A2G96_28955</name>
</gene>
<organism evidence="8 9">
    <name type="scientific">Cupriavidus nantongensis</name>
    <dbReference type="NCBI Taxonomy" id="1796606"/>
    <lineage>
        <taxon>Bacteria</taxon>
        <taxon>Pseudomonadati</taxon>
        <taxon>Pseudomonadota</taxon>
        <taxon>Betaproteobacteria</taxon>
        <taxon>Burkholderiales</taxon>
        <taxon>Burkholderiaceae</taxon>
        <taxon>Cupriavidus</taxon>
    </lineage>
</organism>
<feature type="transmembrane region" description="Helical" evidence="6">
    <location>
        <begin position="119"/>
        <end position="137"/>
    </location>
</feature>
<evidence type="ECO:0000256" key="3">
    <source>
        <dbReference type="ARBA" id="ARBA00022692"/>
    </source>
</evidence>
<protein>
    <recommendedName>
        <fullName evidence="7">GtrA/DPMS transmembrane domain-containing protein</fullName>
    </recommendedName>
</protein>